<dbReference type="InterPro" id="IPR046357">
    <property type="entry name" value="PPIase_dom_sf"/>
</dbReference>
<dbReference type="PANTHER" id="PTHR45779">
    <property type="entry name" value="PEPTIDYLPROLYL ISOMERASE"/>
    <property type="match status" value="1"/>
</dbReference>
<comment type="catalytic activity">
    <reaction evidence="1">
        <text>[protein]-peptidylproline (omega=180) = [protein]-peptidylproline (omega=0)</text>
        <dbReference type="Rhea" id="RHEA:16237"/>
        <dbReference type="Rhea" id="RHEA-COMP:10747"/>
        <dbReference type="Rhea" id="RHEA-COMP:10748"/>
        <dbReference type="ChEBI" id="CHEBI:83833"/>
        <dbReference type="ChEBI" id="CHEBI:83834"/>
        <dbReference type="EC" id="5.2.1.8"/>
    </reaction>
</comment>
<dbReference type="Pfam" id="PF00254">
    <property type="entry name" value="FKBP_C"/>
    <property type="match status" value="1"/>
</dbReference>
<feature type="non-terminal residue" evidence="6">
    <location>
        <position position="94"/>
    </location>
</feature>
<accession>A0A382DMQ8</accession>
<feature type="non-terminal residue" evidence="6">
    <location>
        <position position="1"/>
    </location>
</feature>
<name>A0A382DMQ8_9ZZZZ</name>
<evidence type="ECO:0000313" key="6">
    <source>
        <dbReference type="EMBL" id="SVB39760.1"/>
    </source>
</evidence>
<dbReference type="InterPro" id="IPR044609">
    <property type="entry name" value="FKBP2/11"/>
</dbReference>
<feature type="domain" description="PPIase FKBP-type" evidence="5">
    <location>
        <begin position="45"/>
        <end position="94"/>
    </location>
</feature>
<evidence type="ECO:0000256" key="3">
    <source>
        <dbReference type="ARBA" id="ARBA00023110"/>
    </source>
</evidence>
<sequence>VSKPTTTCGPPSLHRELMWLRQPPLKHPRHILKWEDSFMDQANNGDTVRVHYTGKLEDGTIFDSSEGKAPLEFTIGQQQVIPGFETAVTGMIPG</sequence>
<dbReference type="Gene3D" id="3.10.50.40">
    <property type="match status" value="1"/>
</dbReference>
<dbReference type="GO" id="GO:0003755">
    <property type="term" value="F:peptidyl-prolyl cis-trans isomerase activity"/>
    <property type="evidence" value="ECO:0007669"/>
    <property type="project" value="UniProtKB-KW"/>
</dbReference>
<evidence type="ECO:0000256" key="4">
    <source>
        <dbReference type="ARBA" id="ARBA00023235"/>
    </source>
</evidence>
<keyword evidence="3" id="KW-0697">Rotamase</keyword>
<organism evidence="6">
    <name type="scientific">marine metagenome</name>
    <dbReference type="NCBI Taxonomy" id="408172"/>
    <lineage>
        <taxon>unclassified sequences</taxon>
        <taxon>metagenomes</taxon>
        <taxon>ecological metagenomes</taxon>
    </lineage>
</organism>
<protein>
    <recommendedName>
        <fullName evidence="2">peptidylprolyl isomerase</fullName>
        <ecNumber evidence="2">5.2.1.8</ecNumber>
    </recommendedName>
</protein>
<dbReference type="SUPFAM" id="SSF54534">
    <property type="entry name" value="FKBP-like"/>
    <property type="match status" value="1"/>
</dbReference>
<dbReference type="GO" id="GO:0005783">
    <property type="term" value="C:endoplasmic reticulum"/>
    <property type="evidence" value="ECO:0007669"/>
    <property type="project" value="TreeGrafter"/>
</dbReference>
<dbReference type="EMBL" id="UINC01040212">
    <property type="protein sequence ID" value="SVB39760.1"/>
    <property type="molecule type" value="Genomic_DNA"/>
</dbReference>
<proteinExistence type="predicted"/>
<gene>
    <name evidence="6" type="ORF">METZ01_LOCUS192614</name>
</gene>
<evidence type="ECO:0000256" key="2">
    <source>
        <dbReference type="ARBA" id="ARBA00013194"/>
    </source>
</evidence>
<reference evidence="6" key="1">
    <citation type="submission" date="2018-05" db="EMBL/GenBank/DDBJ databases">
        <authorList>
            <person name="Lanie J.A."/>
            <person name="Ng W.-L."/>
            <person name="Kazmierczak K.M."/>
            <person name="Andrzejewski T.M."/>
            <person name="Davidsen T.M."/>
            <person name="Wayne K.J."/>
            <person name="Tettelin H."/>
            <person name="Glass J.I."/>
            <person name="Rusch D."/>
            <person name="Podicherti R."/>
            <person name="Tsui H.-C.T."/>
            <person name="Winkler M.E."/>
        </authorList>
    </citation>
    <scope>NUCLEOTIDE SEQUENCE</scope>
</reference>
<dbReference type="EC" id="5.2.1.8" evidence="2"/>
<dbReference type="PANTHER" id="PTHR45779:SF15">
    <property type="entry name" value="FK506-BINDING PROTEIN 3"/>
    <property type="match status" value="1"/>
</dbReference>
<evidence type="ECO:0000256" key="1">
    <source>
        <dbReference type="ARBA" id="ARBA00000971"/>
    </source>
</evidence>
<dbReference type="InterPro" id="IPR001179">
    <property type="entry name" value="PPIase_FKBP_dom"/>
</dbReference>
<dbReference type="AlphaFoldDB" id="A0A382DMQ8"/>
<evidence type="ECO:0000259" key="5">
    <source>
        <dbReference type="PROSITE" id="PS50059"/>
    </source>
</evidence>
<keyword evidence="4" id="KW-0413">Isomerase</keyword>
<dbReference type="PROSITE" id="PS50059">
    <property type="entry name" value="FKBP_PPIASE"/>
    <property type="match status" value="1"/>
</dbReference>